<name>A0AAV9JWP5_9PEZI</name>
<feature type="transmembrane region" description="Helical" evidence="7">
    <location>
        <begin position="282"/>
        <end position="301"/>
    </location>
</feature>
<evidence type="ECO:0000256" key="2">
    <source>
        <dbReference type="ARBA" id="ARBA00006012"/>
    </source>
</evidence>
<keyword evidence="5 7" id="KW-1133">Transmembrane helix</keyword>
<dbReference type="GO" id="GO:0140359">
    <property type="term" value="F:ABC-type transporter activity"/>
    <property type="evidence" value="ECO:0007669"/>
    <property type="project" value="InterPro"/>
</dbReference>
<dbReference type="InterPro" id="IPR010929">
    <property type="entry name" value="PDR_CDR_ABC"/>
</dbReference>
<feature type="domain" description="ABC-2 type transporter transmembrane" evidence="9">
    <location>
        <begin position="235"/>
        <end position="293"/>
    </location>
</feature>
<comment type="similarity">
    <text evidence="2">Belongs to the ABC transporter superfamily. ABCG family. PDR (TC 3.A.1.205) subfamily.</text>
</comment>
<feature type="domain" description="CDR ABC transporter" evidence="10">
    <location>
        <begin position="482"/>
        <end position="521"/>
    </location>
</feature>
<evidence type="ECO:0000313" key="12">
    <source>
        <dbReference type="Proteomes" id="UP001324427"/>
    </source>
</evidence>
<feature type="transmembrane region" description="Helical" evidence="7">
    <location>
        <begin position="258"/>
        <end position="275"/>
    </location>
</feature>
<evidence type="ECO:0000313" key="11">
    <source>
        <dbReference type="EMBL" id="KAK4549500.1"/>
    </source>
</evidence>
<keyword evidence="4 7" id="KW-0812">Transmembrane</keyword>
<comment type="subcellular location">
    <subcellularLocation>
        <location evidence="1">Membrane</location>
        <topology evidence="1">Multi-pass membrane protein</topology>
    </subcellularLocation>
</comment>
<comment type="caution">
    <text evidence="11">The sequence shown here is derived from an EMBL/GenBank/DDBJ whole genome shotgun (WGS) entry which is preliminary data.</text>
</comment>
<dbReference type="InterPro" id="IPR003439">
    <property type="entry name" value="ABC_transporter-like_ATP-bd"/>
</dbReference>
<evidence type="ECO:0000259" key="9">
    <source>
        <dbReference type="Pfam" id="PF01061"/>
    </source>
</evidence>
<evidence type="ECO:0000256" key="1">
    <source>
        <dbReference type="ARBA" id="ARBA00004141"/>
    </source>
</evidence>
<feature type="transmembrane region" description="Helical" evidence="7">
    <location>
        <begin position="307"/>
        <end position="324"/>
    </location>
</feature>
<protein>
    <submittedName>
        <fullName evidence="11">Uncharacterized protein</fullName>
    </submittedName>
</protein>
<dbReference type="Gene3D" id="3.40.50.300">
    <property type="entry name" value="P-loop containing nucleotide triphosphate hydrolases"/>
    <property type="match status" value="1"/>
</dbReference>
<feature type="transmembrane region" description="Helical" evidence="7">
    <location>
        <begin position="331"/>
        <end position="348"/>
    </location>
</feature>
<feature type="transmembrane region" description="Helical" evidence="7">
    <location>
        <begin position="504"/>
        <end position="524"/>
    </location>
</feature>
<evidence type="ECO:0000256" key="6">
    <source>
        <dbReference type="ARBA" id="ARBA00023136"/>
    </source>
</evidence>
<dbReference type="GO" id="GO:0016020">
    <property type="term" value="C:membrane"/>
    <property type="evidence" value="ECO:0007669"/>
    <property type="project" value="UniProtKB-SubCell"/>
</dbReference>
<dbReference type="InterPro" id="IPR013525">
    <property type="entry name" value="ABC2_TM"/>
</dbReference>
<dbReference type="SUPFAM" id="SSF52540">
    <property type="entry name" value="P-loop containing nucleoside triphosphate hydrolases"/>
    <property type="match status" value="1"/>
</dbReference>
<keyword evidence="6 7" id="KW-0472">Membrane</keyword>
<gene>
    <name evidence="11" type="ORF">LTR36_006497</name>
</gene>
<dbReference type="PANTHER" id="PTHR19241">
    <property type="entry name" value="ATP-BINDING CASSETTE TRANSPORTER"/>
    <property type="match status" value="1"/>
</dbReference>
<dbReference type="Pfam" id="PF00005">
    <property type="entry name" value="ABC_tran"/>
    <property type="match status" value="1"/>
</dbReference>
<accession>A0AAV9JWP5</accession>
<feature type="transmembrane region" description="Helical" evidence="7">
    <location>
        <begin position="388"/>
        <end position="411"/>
    </location>
</feature>
<dbReference type="InterPro" id="IPR027417">
    <property type="entry name" value="P-loop_NTPase"/>
</dbReference>
<evidence type="ECO:0000256" key="3">
    <source>
        <dbReference type="ARBA" id="ARBA00022448"/>
    </source>
</evidence>
<dbReference type="AlphaFoldDB" id="A0AAV9JWP5"/>
<dbReference type="Pfam" id="PF06422">
    <property type="entry name" value="PDR_CDR"/>
    <property type="match status" value="1"/>
</dbReference>
<evidence type="ECO:0000259" key="8">
    <source>
        <dbReference type="Pfam" id="PF00005"/>
    </source>
</evidence>
<reference evidence="11 12" key="1">
    <citation type="submission" date="2021-11" db="EMBL/GenBank/DDBJ databases">
        <title>Black yeast isolated from Biological Soil Crust.</title>
        <authorList>
            <person name="Kurbessoian T."/>
        </authorList>
    </citation>
    <scope>NUCLEOTIDE SEQUENCE [LARGE SCALE GENOMIC DNA]</scope>
    <source>
        <strain evidence="11 12">CCFEE 5522</strain>
    </source>
</reference>
<dbReference type="GO" id="GO:0016887">
    <property type="term" value="F:ATP hydrolysis activity"/>
    <property type="evidence" value="ECO:0007669"/>
    <property type="project" value="InterPro"/>
</dbReference>
<keyword evidence="3" id="KW-0813">Transport</keyword>
<evidence type="ECO:0000256" key="4">
    <source>
        <dbReference type="ARBA" id="ARBA00022692"/>
    </source>
</evidence>
<feature type="transmembrane region" description="Helical" evidence="7">
    <location>
        <begin position="354"/>
        <end position="376"/>
    </location>
</feature>
<proteinExistence type="inferred from homology"/>
<dbReference type="Pfam" id="PF01061">
    <property type="entry name" value="ABC2_membrane"/>
    <property type="match status" value="1"/>
</dbReference>
<dbReference type="Proteomes" id="UP001324427">
    <property type="component" value="Unassembled WGS sequence"/>
</dbReference>
<organism evidence="11 12">
    <name type="scientific">Oleoguttula mirabilis</name>
    <dbReference type="NCBI Taxonomy" id="1507867"/>
    <lineage>
        <taxon>Eukaryota</taxon>
        <taxon>Fungi</taxon>
        <taxon>Dikarya</taxon>
        <taxon>Ascomycota</taxon>
        <taxon>Pezizomycotina</taxon>
        <taxon>Dothideomycetes</taxon>
        <taxon>Dothideomycetidae</taxon>
        <taxon>Mycosphaerellales</taxon>
        <taxon>Teratosphaeriaceae</taxon>
        <taxon>Oleoguttula</taxon>
    </lineage>
</organism>
<evidence type="ECO:0000256" key="7">
    <source>
        <dbReference type="SAM" id="Phobius"/>
    </source>
</evidence>
<dbReference type="EMBL" id="JAVFHQ010000004">
    <property type="protein sequence ID" value="KAK4549500.1"/>
    <property type="molecule type" value="Genomic_DNA"/>
</dbReference>
<evidence type="ECO:0000259" key="10">
    <source>
        <dbReference type="Pfam" id="PF06422"/>
    </source>
</evidence>
<dbReference type="GO" id="GO:0005524">
    <property type="term" value="F:ATP binding"/>
    <property type="evidence" value="ECO:0007669"/>
    <property type="project" value="InterPro"/>
</dbReference>
<feature type="domain" description="ABC transporter" evidence="8">
    <location>
        <begin position="44"/>
        <end position="95"/>
    </location>
</feature>
<sequence length="554" mass="61595">MRSTFLGTLSVKNTLQFALKCKTPGKESRNEGESAKGYVANFLRSVVKLFWIEHTLGTKVGNEYVRGVSGGEKKRVSIAEAMITKASIQCWDNSTRGLDASTALEYVESLRSLTNMAHISTAVALYQAGESLYDCFDKVILLDQGRCAYFGPTEAAVQYFQTLGFERPDRWTSADFLTSVTDKHERHIREGEQHQRNLAEIEEFEREAAVQVEERHKAQAKATRKKNYTIPFSKQVMACTHRQFLVMVGDKQSLGGKWGGILFQALIVGSLFYELPDTAAGVFPRGGLIFFILPVPAYAIAQTAVDVPLVFVQVVIFDIVVYFMAHLSRTASQYSFAAGTCYWAAWFWPPHFSYSSYTSASVWLFIMLFEVFYVSFGQAIASFAPNELLASLLVPLIFLFVVSFCGLLEILDVLAHAVQVSSGRLARPRLHGVPVKCDDSEFAQFAAPPGETCESYVGPYITQAGGYVTTLDSGLCGFCQYANGDAFGASFNVHYRHVWRDYGIFWAFCVFNLAVVFICSWLCLQGGKKIKGALSPAARRERKALKKRQGGQEG</sequence>
<keyword evidence="12" id="KW-1185">Reference proteome</keyword>
<evidence type="ECO:0000256" key="5">
    <source>
        <dbReference type="ARBA" id="ARBA00022989"/>
    </source>
</evidence>